<evidence type="ECO:0000256" key="3">
    <source>
        <dbReference type="ARBA" id="ARBA00022490"/>
    </source>
</evidence>
<keyword evidence="3" id="KW-0963">Cytoplasm</keyword>
<proteinExistence type="inferred from homology"/>
<name>A0A4R6UQV2_9GAMM</name>
<dbReference type="InterPro" id="IPR024706">
    <property type="entry name" value="Peroxiredoxin_AhpC-typ"/>
</dbReference>
<keyword evidence="13" id="KW-1185">Reference proteome</keyword>
<dbReference type="FunFam" id="3.40.30.10:FF:000002">
    <property type="entry name" value="Alkyl hydroperoxide reductase C"/>
    <property type="match status" value="1"/>
</dbReference>
<dbReference type="Pfam" id="PF00578">
    <property type="entry name" value="AhpC-TSA"/>
    <property type="match status" value="1"/>
</dbReference>
<evidence type="ECO:0000256" key="6">
    <source>
        <dbReference type="ARBA" id="ARBA00023157"/>
    </source>
</evidence>
<keyword evidence="4" id="KW-0575">Peroxidase</keyword>
<comment type="subcellular location">
    <subcellularLocation>
        <location evidence="1">Cytoplasm</location>
    </subcellularLocation>
</comment>
<dbReference type="RefSeq" id="WP_133590580.1">
    <property type="nucleotide sequence ID" value="NZ_CP037953.1"/>
</dbReference>
<evidence type="ECO:0000313" key="13">
    <source>
        <dbReference type="Proteomes" id="UP000295375"/>
    </source>
</evidence>
<dbReference type="GO" id="GO:0006979">
    <property type="term" value="P:response to oxidative stress"/>
    <property type="evidence" value="ECO:0007669"/>
    <property type="project" value="TreeGrafter"/>
</dbReference>
<feature type="active site" description="Cysteine sulfenic acid (-SOH) intermediate; for peroxidase activity" evidence="10">
    <location>
        <position position="51"/>
    </location>
</feature>
<dbReference type="PANTHER" id="PTHR10681:SF128">
    <property type="entry name" value="THIOREDOXIN-DEPENDENT PEROXIDE REDUCTASE, MITOCHONDRIAL"/>
    <property type="match status" value="1"/>
</dbReference>
<protein>
    <recommendedName>
        <fullName evidence="8">Thioredoxin peroxidase</fullName>
    </recommendedName>
</protein>
<sequence>MGVLVGRPAPDFTTAAVTGKGEIVDNFNFKAATKGKYTVVFFYPLDFTFVCPSELIAFDHRLEEFTSRGVEVIGVSIDSQFTHNAWRNTPVDKGGIGQVGYTLVADVKHDVCRAFDVEHPDAGVALRGSFLIDREGVVRHQVVNDLPLGRNIDEMLRMVDALQFTEKHGEVCPAGWQKGKKGMSASPEGVAKYLAEEAEQL</sequence>
<dbReference type="OrthoDB" id="9812811at2"/>
<dbReference type="InterPro" id="IPR013766">
    <property type="entry name" value="Thioredoxin_domain"/>
</dbReference>
<comment type="similarity">
    <text evidence="2">Belongs to the peroxiredoxin family. AhpC/Prx1 subfamily.</text>
</comment>
<evidence type="ECO:0000256" key="7">
    <source>
        <dbReference type="ARBA" id="ARBA00023284"/>
    </source>
</evidence>
<dbReference type="PANTHER" id="PTHR10681">
    <property type="entry name" value="THIOREDOXIN PEROXIDASE"/>
    <property type="match status" value="1"/>
</dbReference>
<evidence type="ECO:0000256" key="10">
    <source>
        <dbReference type="PIRSR" id="PIRSR000239-1"/>
    </source>
</evidence>
<evidence type="ECO:0000256" key="8">
    <source>
        <dbReference type="ARBA" id="ARBA00032824"/>
    </source>
</evidence>
<keyword evidence="5" id="KW-0560">Oxidoreductase</keyword>
<evidence type="ECO:0000313" key="12">
    <source>
        <dbReference type="EMBL" id="TDQ48109.1"/>
    </source>
</evidence>
<evidence type="ECO:0000256" key="2">
    <source>
        <dbReference type="ARBA" id="ARBA00009796"/>
    </source>
</evidence>
<evidence type="ECO:0000256" key="4">
    <source>
        <dbReference type="ARBA" id="ARBA00022559"/>
    </source>
</evidence>
<dbReference type="AlphaFoldDB" id="A0A4R6UQV2"/>
<dbReference type="PROSITE" id="PS51352">
    <property type="entry name" value="THIOREDOXIN_2"/>
    <property type="match status" value="1"/>
</dbReference>
<dbReference type="InterPro" id="IPR019479">
    <property type="entry name" value="Peroxiredoxin_C"/>
</dbReference>
<comment type="function">
    <text evidence="9">Thiol-specific peroxidase that catalyzes the reduction of hydrogen peroxide and organic hydroperoxides to water and alcohols, respectively. Plays a role in cell protection against oxidative stress by detoxifying peroxides.</text>
</comment>
<organism evidence="12 13">
    <name type="scientific">Permianibacter aggregans</name>
    <dbReference type="NCBI Taxonomy" id="1510150"/>
    <lineage>
        <taxon>Bacteria</taxon>
        <taxon>Pseudomonadati</taxon>
        <taxon>Pseudomonadota</taxon>
        <taxon>Gammaproteobacteria</taxon>
        <taxon>Pseudomonadales</taxon>
        <taxon>Pseudomonadaceae</taxon>
        <taxon>Permianibacter</taxon>
    </lineage>
</organism>
<reference evidence="12 13" key="1">
    <citation type="submission" date="2019-03" db="EMBL/GenBank/DDBJ databases">
        <title>Genomic Encyclopedia of Type Strains, Phase IV (KMG-IV): sequencing the most valuable type-strain genomes for metagenomic binning, comparative biology and taxonomic classification.</title>
        <authorList>
            <person name="Goeker M."/>
        </authorList>
    </citation>
    <scope>NUCLEOTIDE SEQUENCE [LARGE SCALE GENOMIC DNA]</scope>
    <source>
        <strain evidence="12 13">DSM 103792</strain>
    </source>
</reference>
<dbReference type="InterPro" id="IPR000866">
    <property type="entry name" value="AhpC/TSA"/>
</dbReference>
<dbReference type="InterPro" id="IPR036249">
    <property type="entry name" value="Thioredoxin-like_sf"/>
</dbReference>
<feature type="domain" description="Thioredoxin" evidence="11">
    <location>
        <begin position="3"/>
        <end position="164"/>
    </location>
</feature>
<keyword evidence="7" id="KW-0676">Redox-active center</keyword>
<evidence type="ECO:0000256" key="1">
    <source>
        <dbReference type="ARBA" id="ARBA00004496"/>
    </source>
</evidence>
<dbReference type="NCBIfam" id="NF011576">
    <property type="entry name" value="PRK15000.1"/>
    <property type="match status" value="1"/>
</dbReference>
<dbReference type="EMBL" id="SNYM01000008">
    <property type="protein sequence ID" value="TDQ48109.1"/>
    <property type="molecule type" value="Genomic_DNA"/>
</dbReference>
<keyword evidence="6" id="KW-1015">Disulfide bond</keyword>
<dbReference type="GO" id="GO:0045454">
    <property type="term" value="P:cell redox homeostasis"/>
    <property type="evidence" value="ECO:0007669"/>
    <property type="project" value="TreeGrafter"/>
</dbReference>
<comment type="caution">
    <text evidence="12">The sequence shown here is derived from an EMBL/GenBank/DDBJ whole genome shotgun (WGS) entry which is preliminary data.</text>
</comment>
<dbReference type="Gene3D" id="3.40.30.10">
    <property type="entry name" value="Glutaredoxin"/>
    <property type="match status" value="1"/>
</dbReference>
<dbReference type="Proteomes" id="UP000295375">
    <property type="component" value="Unassembled WGS sequence"/>
</dbReference>
<dbReference type="InterPro" id="IPR050217">
    <property type="entry name" value="Peroxiredoxin"/>
</dbReference>
<gene>
    <name evidence="12" type="ORF">EV696_10889</name>
</gene>
<dbReference type="PIRSF" id="PIRSF000239">
    <property type="entry name" value="AHPC"/>
    <property type="match status" value="1"/>
</dbReference>
<dbReference type="GO" id="GO:0042744">
    <property type="term" value="P:hydrogen peroxide catabolic process"/>
    <property type="evidence" value="ECO:0007669"/>
    <property type="project" value="TreeGrafter"/>
</dbReference>
<accession>A0A4R6UQV2</accession>
<dbReference type="GO" id="GO:0033554">
    <property type="term" value="P:cellular response to stress"/>
    <property type="evidence" value="ECO:0007669"/>
    <property type="project" value="TreeGrafter"/>
</dbReference>
<evidence type="ECO:0000259" key="11">
    <source>
        <dbReference type="PROSITE" id="PS51352"/>
    </source>
</evidence>
<dbReference type="GO" id="GO:0008379">
    <property type="term" value="F:thioredoxin peroxidase activity"/>
    <property type="evidence" value="ECO:0007669"/>
    <property type="project" value="TreeGrafter"/>
</dbReference>
<evidence type="ECO:0000256" key="5">
    <source>
        <dbReference type="ARBA" id="ARBA00023002"/>
    </source>
</evidence>
<dbReference type="Pfam" id="PF10417">
    <property type="entry name" value="1-cysPrx_C"/>
    <property type="match status" value="1"/>
</dbReference>
<dbReference type="CDD" id="cd03015">
    <property type="entry name" value="PRX_Typ2cys"/>
    <property type="match status" value="1"/>
</dbReference>
<dbReference type="GO" id="GO:0005829">
    <property type="term" value="C:cytosol"/>
    <property type="evidence" value="ECO:0007669"/>
    <property type="project" value="TreeGrafter"/>
</dbReference>
<evidence type="ECO:0000256" key="9">
    <source>
        <dbReference type="ARBA" id="ARBA00037420"/>
    </source>
</evidence>
<dbReference type="SUPFAM" id="SSF52833">
    <property type="entry name" value="Thioredoxin-like"/>
    <property type="match status" value="1"/>
</dbReference>